<dbReference type="OrthoDB" id="9804590at2"/>
<protein>
    <submittedName>
        <fullName evidence="6">Class I SAM-dependent RNA methyltransferase</fullName>
    </submittedName>
</protein>
<feature type="binding site" evidence="4">
    <location>
        <position position="237"/>
    </location>
    <ligand>
        <name>S-adenosyl-L-methionine</name>
        <dbReference type="ChEBI" id="CHEBI:59789"/>
    </ligand>
</feature>
<gene>
    <name evidence="6" type="ORF">GRI99_11930</name>
</gene>
<evidence type="ECO:0000256" key="2">
    <source>
        <dbReference type="ARBA" id="ARBA00022679"/>
    </source>
</evidence>
<reference evidence="6 7" key="1">
    <citation type="submission" date="2019-12" db="EMBL/GenBank/DDBJ databases">
        <title>Genomic-based taxomic classification of the family Erythrobacteraceae.</title>
        <authorList>
            <person name="Xu L."/>
        </authorList>
    </citation>
    <scope>NUCLEOTIDE SEQUENCE [LARGE SCALE GENOMIC DNA]</scope>
    <source>
        <strain evidence="6 7">M0322</strain>
    </source>
</reference>
<dbReference type="PANTHER" id="PTHR11061">
    <property type="entry name" value="RNA M5U METHYLTRANSFERASE"/>
    <property type="match status" value="1"/>
</dbReference>
<dbReference type="Proteomes" id="UP000466966">
    <property type="component" value="Unassembled WGS sequence"/>
</dbReference>
<feature type="binding site" evidence="4">
    <location>
        <position position="330"/>
    </location>
    <ligand>
        <name>S-adenosyl-L-methionine</name>
        <dbReference type="ChEBI" id="CHEBI:59789"/>
    </ligand>
</feature>
<evidence type="ECO:0000313" key="6">
    <source>
        <dbReference type="EMBL" id="MXO72337.1"/>
    </source>
</evidence>
<keyword evidence="7" id="KW-1185">Reference proteome</keyword>
<evidence type="ECO:0000313" key="7">
    <source>
        <dbReference type="Proteomes" id="UP000466966"/>
    </source>
</evidence>
<feature type="binding site" evidence="4">
    <location>
        <position position="284"/>
    </location>
    <ligand>
        <name>S-adenosyl-L-methionine</name>
        <dbReference type="ChEBI" id="CHEBI:59789"/>
    </ligand>
</feature>
<evidence type="ECO:0000256" key="1">
    <source>
        <dbReference type="ARBA" id="ARBA00022603"/>
    </source>
</evidence>
<feature type="active site" description="Nucleophile" evidence="4">
    <location>
        <position position="356"/>
    </location>
</feature>
<dbReference type="CDD" id="cd02440">
    <property type="entry name" value="AdoMet_MTases"/>
    <property type="match status" value="1"/>
</dbReference>
<evidence type="ECO:0000256" key="3">
    <source>
        <dbReference type="ARBA" id="ARBA00022691"/>
    </source>
</evidence>
<dbReference type="PANTHER" id="PTHR11061:SF49">
    <property type="entry name" value="23S RRNA (URACIL(1939)-C(5))-METHYLTRANSFERASE RLMD"/>
    <property type="match status" value="1"/>
</dbReference>
<keyword evidence="1 4" id="KW-0489">Methyltransferase</keyword>
<dbReference type="InterPro" id="IPR010280">
    <property type="entry name" value="U5_MeTrfase_fam"/>
</dbReference>
<organism evidence="6 7">
    <name type="scientific">Alteraurantiacibacter buctensis</name>
    <dbReference type="NCBI Taxonomy" id="1503981"/>
    <lineage>
        <taxon>Bacteria</taxon>
        <taxon>Pseudomonadati</taxon>
        <taxon>Pseudomonadota</taxon>
        <taxon>Alphaproteobacteria</taxon>
        <taxon>Sphingomonadales</taxon>
        <taxon>Erythrobacteraceae</taxon>
        <taxon>Alteraurantiacibacter</taxon>
    </lineage>
</organism>
<dbReference type="AlphaFoldDB" id="A0A844Z1L3"/>
<dbReference type="SUPFAM" id="SSF53335">
    <property type="entry name" value="S-adenosyl-L-methionine-dependent methyltransferases"/>
    <property type="match status" value="1"/>
</dbReference>
<dbReference type="Gene3D" id="2.40.50.1070">
    <property type="match status" value="1"/>
</dbReference>
<dbReference type="GO" id="GO:0070475">
    <property type="term" value="P:rRNA base methylation"/>
    <property type="evidence" value="ECO:0007669"/>
    <property type="project" value="TreeGrafter"/>
</dbReference>
<dbReference type="InterPro" id="IPR029063">
    <property type="entry name" value="SAM-dependent_MTases_sf"/>
</dbReference>
<sequence length="398" mass="42954">MSEPEEVIRLAAKGDGVTASGRHVPLSAPGDLVLADGTTQPGPHRVVPPCRHFGRCGGCQLQHCDEDALADFVTGRVVHAARSQGLEPETVAPVHLSPPRSRRRATLHAVNGGARAVVGFSEGGSHRLVDIRECHVLAPELFALVEPMRAWLSQRRDRYAAQIDLTLADQGIDCAIRNIKVEGLHQVESLLDFCRDQKLARLMLDQGFGPEAFWEPEPVTITLGNVPVPLPPGAFLQATPDGEQALVGAVREWLGGAGQVADLFSGLGTFAFALAGPAQVLAAEAGRDAVLACKAAALRARAPVEAVHRDLFRNPLRPDELARFDLVVLDPPRAGTRSQVEQLAQSQVPRIAYVSCNPSSWARDCALLAERGYRLADLRPVGQFRWSTHVELASLFVR</sequence>
<dbReference type="RefSeq" id="WP_160772247.1">
    <property type="nucleotide sequence ID" value="NZ_WTYV01000004.1"/>
</dbReference>
<dbReference type="EMBL" id="WTYV01000004">
    <property type="protein sequence ID" value="MXO72337.1"/>
    <property type="molecule type" value="Genomic_DNA"/>
</dbReference>
<keyword evidence="2 4" id="KW-0808">Transferase</keyword>
<dbReference type="InterPro" id="IPR030390">
    <property type="entry name" value="MeTrfase_TrmA_AS"/>
</dbReference>
<feature type="binding site" evidence="4">
    <location>
        <position position="264"/>
    </location>
    <ligand>
        <name>S-adenosyl-L-methionine</name>
        <dbReference type="ChEBI" id="CHEBI:59789"/>
    </ligand>
</feature>
<dbReference type="Pfam" id="PF05958">
    <property type="entry name" value="tRNA_U5-meth_tr"/>
    <property type="match status" value="1"/>
</dbReference>
<dbReference type="PROSITE" id="PS01230">
    <property type="entry name" value="TRMA_1"/>
    <property type="match status" value="1"/>
</dbReference>
<dbReference type="Gene3D" id="3.40.50.150">
    <property type="entry name" value="Vaccinia Virus protein VP39"/>
    <property type="match status" value="1"/>
</dbReference>
<evidence type="ECO:0000256" key="4">
    <source>
        <dbReference type="PROSITE-ProRule" id="PRU01024"/>
    </source>
</evidence>
<keyword evidence="3 4" id="KW-0949">S-adenosyl-L-methionine</keyword>
<dbReference type="GO" id="GO:0070041">
    <property type="term" value="F:rRNA (uridine-C5-)-methyltransferase activity"/>
    <property type="evidence" value="ECO:0007669"/>
    <property type="project" value="TreeGrafter"/>
</dbReference>
<comment type="similarity">
    <text evidence="4">Belongs to the class I-like SAM-binding methyltransferase superfamily. RNA M5U methyltransferase family.</text>
</comment>
<accession>A0A844Z1L3</accession>
<proteinExistence type="inferred from homology"/>
<comment type="caution">
    <text evidence="6">The sequence shown here is derived from an EMBL/GenBank/DDBJ whole genome shotgun (WGS) entry which is preliminary data.</text>
</comment>
<evidence type="ECO:0000256" key="5">
    <source>
        <dbReference type="PROSITE-ProRule" id="PRU10015"/>
    </source>
</evidence>
<name>A0A844Z1L3_9SPHN</name>
<feature type="active site" evidence="5">
    <location>
        <position position="356"/>
    </location>
</feature>
<dbReference type="PROSITE" id="PS51687">
    <property type="entry name" value="SAM_MT_RNA_M5U"/>
    <property type="match status" value="1"/>
</dbReference>